<feature type="compositionally biased region" description="Polar residues" evidence="8">
    <location>
        <begin position="7"/>
        <end position="16"/>
    </location>
</feature>
<protein>
    <recommendedName>
        <fullName evidence="11">Nuclear pore complex protein An-Nup82</fullName>
    </recommendedName>
</protein>
<organism evidence="9 10">
    <name type="scientific">Sporothrix bragantina</name>
    <dbReference type="NCBI Taxonomy" id="671064"/>
    <lineage>
        <taxon>Eukaryota</taxon>
        <taxon>Fungi</taxon>
        <taxon>Dikarya</taxon>
        <taxon>Ascomycota</taxon>
        <taxon>Pezizomycotina</taxon>
        <taxon>Sordariomycetes</taxon>
        <taxon>Sordariomycetidae</taxon>
        <taxon>Ophiostomatales</taxon>
        <taxon>Ophiostomataceae</taxon>
        <taxon>Sporothrix</taxon>
    </lineage>
</organism>
<gene>
    <name evidence="9" type="ORF">SBRCBS47491_004149</name>
</gene>
<dbReference type="PANTHER" id="PTHR13257:SF0">
    <property type="entry name" value="NUCLEAR PORE COMPLEX PROTEIN NUP88"/>
    <property type="match status" value="1"/>
</dbReference>
<feature type="region of interest" description="Disordered" evidence="8">
    <location>
        <begin position="1"/>
        <end position="65"/>
    </location>
</feature>
<feature type="compositionally biased region" description="Low complexity" evidence="8">
    <location>
        <begin position="37"/>
        <end position="48"/>
    </location>
</feature>
<sequence>MPKIRSFTPSWLSTDSTDGRGLFSPSSASARRFNLGASTTSPHTPSASVYGSPKKQQQQNMPGPRRTIARRGTEVFVANGREIRWADLVTMKDNWEATTQDGFNRSTTTTSPSTPAYRTLKPPVASDIRQLVMSPQNNYMAILTTHTVHICVLPDPSHLRAAEDPDVPLKTRYFTLGPTTHVTTRQPVVAALWHPLGVNGSAVVTVTRDAVVRLWEISPVDRWSFDAPSLSIDVKKLADGTWLDQDFGASVTTNTSYSPDVFDMEVAAACFGPRSSGGWSSMTLYLAMLGGDVYALCPLLPKRFAPPPALIPSLSVAIVSNLAALEDDPSVTPRAKQLARQQLDWMTQIDNQEPTVIESATGSEPAAEIFTRPSNPSIVPRLQGPLEVDLDDVESDEEEEGGNGADSTIGELCDIFVIGEKVDTDFLNTDDDDAEDRLNYEDLIDSADQEGLSLPVICLVTTTGKLHICLDLVGVEAQWLPQRGHHAHKSSLSGGGLFNGRSSSAASLDMGSSSSSARPLLTFQVVDVVRNAEKRAGGWCTFSPDVTSRYSFFVTHPGGITNISLSSWVFRLEQELQESTETGADFRVRQLVTGENTLRQRVYTHNRDEVLATCSTMLDPDLGYFLLSATEHAPIAICFEAPDSDDSGFGFGSGLGTTSGLASSQNINSSSVAFQASTTGGARTAAEEAEDKAVLALDFWKARPAFETPPELLAPSELSQAKSMLFSSRYQMLQHQEVRLSPATLAIFTNAHKLVGKETSRLNDAAAQMFTKLEDLPLHLHEQVESAYTLKRRIDMIAGEDDQDQVDNKGQPLTDDVRLRQRLQQAQDRHKELAARMEKLRRTYSQASARPLSDKERVWAQEVQALEMSLNEQQNNKKALMSSTTAPPSKAASDIGLRVRQVRSLWDDLAKQADVVIQKSGGPSASSPAVDDIKASVASLVSVNSGTGTGTPSPPASVAGSTASGPVSAAADNTSGKHGLKVPADVRKTKLAQVTKLLERETALVEAVTERLERLGVTA</sequence>
<dbReference type="PANTHER" id="PTHR13257">
    <property type="entry name" value="NUCLEOPORIN NUP84-RELATED"/>
    <property type="match status" value="1"/>
</dbReference>
<evidence type="ECO:0000256" key="5">
    <source>
        <dbReference type="ARBA" id="ARBA00023010"/>
    </source>
</evidence>
<proteinExistence type="predicted"/>
<accession>A0ABP0BMF3</accession>
<keyword evidence="5" id="KW-0811">Translocation</keyword>
<reference evidence="9 10" key="1">
    <citation type="submission" date="2024-01" db="EMBL/GenBank/DDBJ databases">
        <authorList>
            <person name="Allen C."/>
            <person name="Tagirdzhanova G."/>
        </authorList>
    </citation>
    <scope>NUCLEOTIDE SEQUENCE [LARGE SCALE GENOMIC DNA]</scope>
</reference>
<dbReference type="EMBL" id="CAWUHC010000030">
    <property type="protein sequence ID" value="CAK7220326.1"/>
    <property type="molecule type" value="Genomic_DNA"/>
</dbReference>
<feature type="compositionally biased region" description="Polar residues" evidence="8">
    <location>
        <begin position="959"/>
        <end position="976"/>
    </location>
</feature>
<keyword evidence="2" id="KW-0813">Transport</keyword>
<feature type="region of interest" description="Disordered" evidence="8">
    <location>
        <begin position="874"/>
        <end position="893"/>
    </location>
</feature>
<keyword evidence="7" id="KW-0539">Nucleus</keyword>
<evidence type="ECO:0000256" key="4">
    <source>
        <dbReference type="ARBA" id="ARBA00022927"/>
    </source>
</evidence>
<keyword evidence="6" id="KW-0906">Nuclear pore complex</keyword>
<keyword evidence="4" id="KW-0653">Protein transport</keyword>
<dbReference type="InterPro" id="IPR037700">
    <property type="entry name" value="NUP88/NUP82"/>
</dbReference>
<evidence type="ECO:0000256" key="2">
    <source>
        <dbReference type="ARBA" id="ARBA00022448"/>
    </source>
</evidence>
<comment type="subcellular location">
    <subcellularLocation>
        <location evidence="1">Nucleus</location>
        <location evidence="1">Nuclear pore complex</location>
    </subcellularLocation>
</comment>
<feature type="region of interest" description="Disordered" evidence="8">
    <location>
        <begin position="946"/>
        <end position="985"/>
    </location>
</feature>
<dbReference type="Proteomes" id="UP001642406">
    <property type="component" value="Unassembled WGS sequence"/>
</dbReference>
<keyword evidence="3" id="KW-0509">mRNA transport</keyword>
<evidence type="ECO:0000256" key="3">
    <source>
        <dbReference type="ARBA" id="ARBA00022816"/>
    </source>
</evidence>
<evidence type="ECO:0000256" key="7">
    <source>
        <dbReference type="ARBA" id="ARBA00023242"/>
    </source>
</evidence>
<evidence type="ECO:0008006" key="11">
    <source>
        <dbReference type="Google" id="ProtNLM"/>
    </source>
</evidence>
<feature type="compositionally biased region" description="Low complexity" evidence="8">
    <location>
        <begin position="882"/>
        <end position="893"/>
    </location>
</feature>
<evidence type="ECO:0000256" key="1">
    <source>
        <dbReference type="ARBA" id="ARBA00004567"/>
    </source>
</evidence>
<name>A0ABP0BMF3_9PEZI</name>
<keyword evidence="10" id="KW-1185">Reference proteome</keyword>
<evidence type="ECO:0000313" key="10">
    <source>
        <dbReference type="Proteomes" id="UP001642406"/>
    </source>
</evidence>
<evidence type="ECO:0000256" key="6">
    <source>
        <dbReference type="ARBA" id="ARBA00023132"/>
    </source>
</evidence>
<evidence type="ECO:0000256" key="8">
    <source>
        <dbReference type="SAM" id="MobiDB-lite"/>
    </source>
</evidence>
<evidence type="ECO:0000313" key="9">
    <source>
        <dbReference type="EMBL" id="CAK7220326.1"/>
    </source>
</evidence>
<comment type="caution">
    <text evidence="9">The sequence shown here is derived from an EMBL/GenBank/DDBJ whole genome shotgun (WGS) entry which is preliminary data.</text>
</comment>